<keyword evidence="2" id="KW-0812">Transmembrane</keyword>
<dbReference type="EMBL" id="PTIW01000043">
    <property type="protein sequence ID" value="PPK57877.1"/>
    <property type="molecule type" value="Genomic_DNA"/>
</dbReference>
<feature type="transmembrane region" description="Helical" evidence="2">
    <location>
        <begin position="52"/>
        <end position="74"/>
    </location>
</feature>
<feature type="transmembrane region" description="Helical" evidence="2">
    <location>
        <begin position="7"/>
        <end position="25"/>
    </location>
</feature>
<reference evidence="3 4" key="1">
    <citation type="submission" date="2018-02" db="EMBL/GenBank/DDBJ databases">
        <title>Subsurface microbial communities from deep shales in Ohio and West Virginia, USA.</title>
        <authorList>
            <person name="Wrighton K."/>
        </authorList>
    </citation>
    <scope>NUCLEOTIDE SEQUENCE [LARGE SCALE GENOMIC DNA]</scope>
    <source>
        <strain evidence="3 4">MARC-MIP3H16</strain>
    </source>
</reference>
<accession>A0AB36ZVU4</accession>
<feature type="transmembrane region" description="Helical" evidence="2">
    <location>
        <begin position="544"/>
        <end position="573"/>
    </location>
</feature>
<feature type="transmembrane region" description="Helical" evidence="2">
    <location>
        <begin position="86"/>
        <end position="108"/>
    </location>
</feature>
<dbReference type="Proteomes" id="UP000239861">
    <property type="component" value="Unassembled WGS sequence"/>
</dbReference>
<evidence type="ECO:0000313" key="4">
    <source>
        <dbReference type="Proteomes" id="UP000239861"/>
    </source>
</evidence>
<protein>
    <submittedName>
        <fullName evidence="3">Uncharacterized protein</fullName>
    </submittedName>
</protein>
<proteinExistence type="predicted"/>
<evidence type="ECO:0000256" key="2">
    <source>
        <dbReference type="SAM" id="Phobius"/>
    </source>
</evidence>
<keyword evidence="1" id="KW-0175">Coiled coil</keyword>
<sequence length="669" mass="78201">MKRIFGLPIYFLIIIILFKTVYLLVESSYNTIVLDSGVIKDFSEEIFNNLELLGHNITSIGVTLLLMPLSYLLIQKIFNKGEWFKFILTMIVSSVIYVSIFFSLTSLMDYIVEQNKDKRYSAYYLNILKNGIANNVLGHSSILKFEDNNEREFSVDEKVIINNIFLLSYIDENKVVEKIATVGMDSFLNFYTQEKYENEFKEQNENFIQFASGLKELYVKYTEAQKKANKEFLKAKKESHKKYLDFKRESKNSFTKYQQEVSDLNKNIEKNVEKLQNDSSFRSKWNDFVKYYNRGGYYKKRALKDYNSYMIQKFGKKIEPSSWCKVPGGLLAPFVEITDGILGKIFRAFTGGGDSYSGCLNTYAITEIISKNYHDKWKTKTKVPYEGIDTFNDYLLNKEVKNEIINNLRKKGIKVSNSFNYKEKEFRNAYIKNVTKETYINVNKLYKKMGIAGIKHNLSFKSFVLSNQIREKFKATLSMYNKKEQNKVLRLIAYQRTERFYDDVYMPNLKEGLKKEFVLTKKQLFSSYKDKGNKSIKALYIPPIAIALSLIFGVLNAISLFSLIISLMLVLIFKMNENKVNIIKKIMVFSLVTIVVTLPFSIKGDNYFNNAQNILENNTSTLIKKYSEVLTWIFIFEKYNYPLGVSLRNNLTEKQLKSYGLEKIKRKKH</sequence>
<dbReference type="RefSeq" id="WP_104412847.1">
    <property type="nucleotide sequence ID" value="NZ_PTIW01000043.1"/>
</dbReference>
<keyword evidence="2" id="KW-0472">Membrane</keyword>
<feature type="transmembrane region" description="Helical" evidence="2">
    <location>
        <begin position="585"/>
        <end position="602"/>
    </location>
</feature>
<comment type="caution">
    <text evidence="3">The sequence shown here is derived from an EMBL/GenBank/DDBJ whole genome shotgun (WGS) entry which is preliminary data.</text>
</comment>
<name>A0AB36ZVU4_9BACT</name>
<feature type="coiled-coil region" evidence="1">
    <location>
        <begin position="247"/>
        <end position="278"/>
    </location>
</feature>
<dbReference type="AlphaFoldDB" id="A0AB36ZVU4"/>
<organism evidence="3 4">
    <name type="scientific">Malaciobacter marinus</name>
    <dbReference type="NCBI Taxonomy" id="505249"/>
    <lineage>
        <taxon>Bacteria</taxon>
        <taxon>Pseudomonadati</taxon>
        <taxon>Campylobacterota</taxon>
        <taxon>Epsilonproteobacteria</taxon>
        <taxon>Campylobacterales</taxon>
        <taxon>Arcobacteraceae</taxon>
        <taxon>Malaciobacter</taxon>
    </lineage>
</organism>
<keyword evidence="2" id="KW-1133">Transmembrane helix</keyword>
<evidence type="ECO:0000256" key="1">
    <source>
        <dbReference type="SAM" id="Coils"/>
    </source>
</evidence>
<evidence type="ECO:0000313" key="3">
    <source>
        <dbReference type="EMBL" id="PPK57877.1"/>
    </source>
</evidence>
<gene>
    <name evidence="3" type="ORF">B0F89_1432</name>
</gene>